<accession>A0ACC1BY19</accession>
<comment type="caution">
    <text evidence="1">The sequence shown here is derived from an EMBL/GenBank/DDBJ whole genome shotgun (WGS) entry which is preliminary data.</text>
</comment>
<sequence length="24" mass="2935">MLSDFSIAQFRYLERLLLVHGHWC</sequence>
<gene>
    <name evidence="1" type="ORF">Patl1_18098</name>
</gene>
<keyword evidence="2" id="KW-1185">Reference proteome</keyword>
<evidence type="ECO:0000313" key="1">
    <source>
        <dbReference type="EMBL" id="KAJ0104729.1"/>
    </source>
</evidence>
<reference evidence="2" key="1">
    <citation type="journal article" date="2023" name="G3 (Bethesda)">
        <title>Genome assembly and association tests identify interacting loci associated with vigor, precocity, and sex in interspecific pistachio rootstocks.</title>
        <authorList>
            <person name="Palmer W."/>
            <person name="Jacygrad E."/>
            <person name="Sagayaradj S."/>
            <person name="Cavanaugh K."/>
            <person name="Han R."/>
            <person name="Bertier L."/>
            <person name="Beede B."/>
            <person name="Kafkas S."/>
            <person name="Golino D."/>
            <person name="Preece J."/>
            <person name="Michelmore R."/>
        </authorList>
    </citation>
    <scope>NUCLEOTIDE SEQUENCE [LARGE SCALE GENOMIC DNA]</scope>
</reference>
<organism evidence="1 2">
    <name type="scientific">Pistacia atlantica</name>
    <dbReference type="NCBI Taxonomy" id="434234"/>
    <lineage>
        <taxon>Eukaryota</taxon>
        <taxon>Viridiplantae</taxon>
        <taxon>Streptophyta</taxon>
        <taxon>Embryophyta</taxon>
        <taxon>Tracheophyta</taxon>
        <taxon>Spermatophyta</taxon>
        <taxon>Magnoliopsida</taxon>
        <taxon>eudicotyledons</taxon>
        <taxon>Gunneridae</taxon>
        <taxon>Pentapetalae</taxon>
        <taxon>rosids</taxon>
        <taxon>malvids</taxon>
        <taxon>Sapindales</taxon>
        <taxon>Anacardiaceae</taxon>
        <taxon>Pistacia</taxon>
    </lineage>
</organism>
<protein>
    <submittedName>
        <fullName evidence="1">Uncharacterized protein</fullName>
    </submittedName>
</protein>
<dbReference type="EMBL" id="CM047898">
    <property type="protein sequence ID" value="KAJ0104729.1"/>
    <property type="molecule type" value="Genomic_DNA"/>
</dbReference>
<dbReference type="Proteomes" id="UP001164250">
    <property type="component" value="Chromosome 2"/>
</dbReference>
<name>A0ACC1BY19_9ROSI</name>
<proteinExistence type="predicted"/>
<evidence type="ECO:0000313" key="2">
    <source>
        <dbReference type="Proteomes" id="UP001164250"/>
    </source>
</evidence>